<dbReference type="EMBL" id="JABSWW010000001">
    <property type="protein sequence ID" value="NRT92120.1"/>
    <property type="molecule type" value="Genomic_DNA"/>
</dbReference>
<evidence type="ECO:0000313" key="2">
    <source>
        <dbReference type="EMBL" id="NRT92120.1"/>
    </source>
</evidence>
<comment type="caution">
    <text evidence="2">The sequence shown here is derived from an EMBL/GenBank/DDBJ whole genome shotgun (WGS) entry which is preliminary data.</text>
</comment>
<evidence type="ECO:0008006" key="4">
    <source>
        <dbReference type="Google" id="ProtNLM"/>
    </source>
</evidence>
<sequence>MKKKIMSFLLVAAATVSLGVAANAAVGDTVQGSGGGTSYHGHVEGSNTDYGCYGETYTWRDSGSRNVYAYVEVVNGDGEQIGAGKANTGSNYADSGCVSRKSGENAYGSCGTSDSSTRTFCRLYE</sequence>
<reference evidence="2" key="2">
    <citation type="journal article" date="2022" name="Nat. Biotechnol.">
        <title>Carbon-negative production of acetone and isopropanol by gas fermentation at industrial pilot scale.</title>
        <authorList>
            <person name="Liew F.E."/>
            <person name="Nogle R."/>
            <person name="Abdalla T."/>
            <person name="Rasor B.J."/>
            <person name="Canter C."/>
            <person name="Jensen R.O."/>
            <person name="Wang L."/>
            <person name="Strutz J."/>
            <person name="Chirania P."/>
            <person name="De Tissera S."/>
            <person name="Mueller A.P."/>
            <person name="Ruan Z."/>
            <person name="Gao A."/>
            <person name="Tran L."/>
            <person name="Engle N.L."/>
            <person name="Bromley J.C."/>
            <person name="Daniell J."/>
            <person name="Conrado R."/>
            <person name="Tschaplinski T.J."/>
            <person name="Giannone R.J."/>
            <person name="Hettich R.L."/>
            <person name="Karim A.S."/>
            <person name="Simpson S.D."/>
            <person name="Brown S.D."/>
            <person name="Leang C."/>
            <person name="Jewett M.C."/>
            <person name="Kopke M."/>
        </authorList>
    </citation>
    <scope>NUCLEOTIDE SEQUENCE</scope>
    <source>
        <strain evidence="2">DJ080</strain>
    </source>
</reference>
<dbReference type="RefSeq" id="WP_077841341.1">
    <property type="nucleotide sequence ID" value="NZ_JABSWK010000001.1"/>
</dbReference>
<dbReference type="AlphaFoldDB" id="A0AAX0B9L5"/>
<evidence type="ECO:0000256" key="1">
    <source>
        <dbReference type="SAM" id="SignalP"/>
    </source>
</evidence>
<accession>A0AAX0B9L5</accession>
<dbReference type="Proteomes" id="UP001193748">
    <property type="component" value="Unassembled WGS sequence"/>
</dbReference>
<proteinExistence type="predicted"/>
<feature type="signal peptide" evidence="1">
    <location>
        <begin position="1"/>
        <end position="24"/>
    </location>
</feature>
<organism evidence="2 3">
    <name type="scientific">Clostridium beijerinckii</name>
    <name type="common">Clostridium MP</name>
    <dbReference type="NCBI Taxonomy" id="1520"/>
    <lineage>
        <taxon>Bacteria</taxon>
        <taxon>Bacillati</taxon>
        <taxon>Bacillota</taxon>
        <taxon>Clostridia</taxon>
        <taxon>Eubacteriales</taxon>
        <taxon>Clostridiaceae</taxon>
        <taxon>Clostridium</taxon>
    </lineage>
</organism>
<feature type="chain" id="PRO_5043701568" description="Bacteriocin" evidence="1">
    <location>
        <begin position="25"/>
        <end position="125"/>
    </location>
</feature>
<keyword evidence="1" id="KW-0732">Signal</keyword>
<reference evidence="2" key="1">
    <citation type="submission" date="2020-05" db="EMBL/GenBank/DDBJ databases">
        <authorList>
            <person name="Brown S."/>
            <person name="Huntemann M."/>
            <person name="Clum A."/>
            <person name="Spunde A."/>
            <person name="Palaniappan K."/>
            <person name="Ritter S."/>
            <person name="Mikhailova N."/>
            <person name="Chen I.-M."/>
            <person name="Stamatis D."/>
            <person name="Reddy T."/>
            <person name="O'Malley R."/>
            <person name="Daum C."/>
            <person name="Shapiro N."/>
            <person name="Ivanova N."/>
            <person name="Kyrpides N."/>
            <person name="Woyke T."/>
        </authorList>
    </citation>
    <scope>NUCLEOTIDE SEQUENCE</scope>
    <source>
        <strain evidence="2">DJ080</strain>
    </source>
</reference>
<evidence type="ECO:0000313" key="3">
    <source>
        <dbReference type="Proteomes" id="UP001193748"/>
    </source>
</evidence>
<name>A0AAX0B9L5_CLOBE</name>
<protein>
    <recommendedName>
        <fullName evidence="4">Bacteriocin</fullName>
    </recommendedName>
</protein>
<gene>
    <name evidence="2" type="ORF">B0H41_005799</name>
</gene>